<gene>
    <name evidence="1" type="ORF">FOMPIDRAFT_93004</name>
</gene>
<reference evidence="1 2" key="1">
    <citation type="journal article" date="2012" name="Science">
        <title>The Paleozoic origin of enzymatic lignin decomposition reconstructed from 31 fungal genomes.</title>
        <authorList>
            <person name="Floudas D."/>
            <person name="Binder M."/>
            <person name="Riley R."/>
            <person name="Barry K."/>
            <person name="Blanchette R.A."/>
            <person name="Henrissat B."/>
            <person name="Martinez A.T."/>
            <person name="Otillar R."/>
            <person name="Spatafora J.W."/>
            <person name="Yadav J.S."/>
            <person name="Aerts A."/>
            <person name="Benoit I."/>
            <person name="Boyd A."/>
            <person name="Carlson A."/>
            <person name="Copeland A."/>
            <person name="Coutinho P.M."/>
            <person name="de Vries R.P."/>
            <person name="Ferreira P."/>
            <person name="Findley K."/>
            <person name="Foster B."/>
            <person name="Gaskell J."/>
            <person name="Glotzer D."/>
            <person name="Gorecki P."/>
            <person name="Heitman J."/>
            <person name="Hesse C."/>
            <person name="Hori C."/>
            <person name="Igarashi K."/>
            <person name="Jurgens J.A."/>
            <person name="Kallen N."/>
            <person name="Kersten P."/>
            <person name="Kohler A."/>
            <person name="Kuees U."/>
            <person name="Kumar T.K.A."/>
            <person name="Kuo A."/>
            <person name="LaButti K."/>
            <person name="Larrondo L.F."/>
            <person name="Lindquist E."/>
            <person name="Ling A."/>
            <person name="Lombard V."/>
            <person name="Lucas S."/>
            <person name="Lundell T."/>
            <person name="Martin R."/>
            <person name="McLaughlin D.J."/>
            <person name="Morgenstern I."/>
            <person name="Morin E."/>
            <person name="Murat C."/>
            <person name="Nagy L.G."/>
            <person name="Nolan M."/>
            <person name="Ohm R.A."/>
            <person name="Patyshakuliyeva A."/>
            <person name="Rokas A."/>
            <person name="Ruiz-Duenas F.J."/>
            <person name="Sabat G."/>
            <person name="Salamov A."/>
            <person name="Samejima M."/>
            <person name="Schmutz J."/>
            <person name="Slot J.C."/>
            <person name="St John F."/>
            <person name="Stenlid J."/>
            <person name="Sun H."/>
            <person name="Sun S."/>
            <person name="Syed K."/>
            <person name="Tsang A."/>
            <person name="Wiebenga A."/>
            <person name="Young D."/>
            <person name="Pisabarro A."/>
            <person name="Eastwood D.C."/>
            <person name="Martin F."/>
            <person name="Cullen D."/>
            <person name="Grigoriev I.V."/>
            <person name="Hibbett D.S."/>
        </authorList>
    </citation>
    <scope>NUCLEOTIDE SEQUENCE</scope>
    <source>
        <strain evidence="2">FP-58527</strain>
    </source>
</reference>
<dbReference type="InParanoid" id="S8E0J3"/>
<dbReference type="HOGENOM" id="CLU_3143061_0_0_1"/>
<evidence type="ECO:0000313" key="1">
    <source>
        <dbReference type="EMBL" id="EPS96913.1"/>
    </source>
</evidence>
<keyword evidence="2" id="KW-1185">Reference proteome</keyword>
<protein>
    <submittedName>
        <fullName evidence="1">Uncharacterized protein</fullName>
    </submittedName>
</protein>
<accession>S8E0J3</accession>
<dbReference type="EMBL" id="KE504182">
    <property type="protein sequence ID" value="EPS96913.1"/>
    <property type="molecule type" value="Genomic_DNA"/>
</dbReference>
<dbReference type="Proteomes" id="UP000015241">
    <property type="component" value="Unassembled WGS sequence"/>
</dbReference>
<evidence type="ECO:0000313" key="2">
    <source>
        <dbReference type="Proteomes" id="UP000015241"/>
    </source>
</evidence>
<organism evidence="1 2">
    <name type="scientific">Fomitopsis schrenkii</name>
    <name type="common">Brown rot fungus</name>
    <dbReference type="NCBI Taxonomy" id="2126942"/>
    <lineage>
        <taxon>Eukaryota</taxon>
        <taxon>Fungi</taxon>
        <taxon>Dikarya</taxon>
        <taxon>Basidiomycota</taxon>
        <taxon>Agaricomycotina</taxon>
        <taxon>Agaricomycetes</taxon>
        <taxon>Polyporales</taxon>
        <taxon>Fomitopsis</taxon>
    </lineage>
</organism>
<dbReference type="AlphaFoldDB" id="S8E0J3"/>
<sequence>MDSQESAILPSGYKSGVINATLDDIIAESPTAEAVLSAVGSVPSSQSQH</sequence>
<proteinExistence type="predicted"/>
<name>S8E0J3_FOMSC</name>